<accession>A0ABF7QZT3</accession>
<dbReference type="SMART" id="SM00893">
    <property type="entry name" value="ETF"/>
    <property type="match status" value="1"/>
</dbReference>
<keyword evidence="3" id="KW-0813">Transport</keyword>
<dbReference type="Pfam" id="PF01012">
    <property type="entry name" value="ETF"/>
    <property type="match status" value="1"/>
</dbReference>
<evidence type="ECO:0000256" key="4">
    <source>
        <dbReference type="ARBA" id="ARBA00023231"/>
    </source>
</evidence>
<dbReference type="PANTHER" id="PTHR21294">
    <property type="entry name" value="ELECTRON TRANSFER FLAVOPROTEIN BETA-SUBUNIT"/>
    <property type="match status" value="1"/>
</dbReference>
<protein>
    <submittedName>
        <fullName evidence="6">Electron transfer flavoprotein alpha/beta-subunit</fullName>
    </submittedName>
</protein>
<dbReference type="Proteomes" id="UP000008330">
    <property type="component" value="Plasmid pRLG203"/>
</dbReference>
<evidence type="ECO:0000256" key="3">
    <source>
        <dbReference type="ARBA" id="ARBA00022982"/>
    </source>
</evidence>
<keyword evidence="3" id="KW-0249">Electron transport</keyword>
<keyword evidence="7" id="KW-1185">Reference proteome</keyword>
<comment type="function">
    <text evidence="1">May play a role in a redox process involved in nitrogen fixation.</text>
</comment>
<keyword evidence="6" id="KW-0614">Plasmid</keyword>
<dbReference type="AlphaFoldDB" id="A0ABF7QZT3"/>
<dbReference type="InterPro" id="IPR014729">
    <property type="entry name" value="Rossmann-like_a/b/a_fold"/>
</dbReference>
<sequence>MGMEIVVLIKKVPDPNLPEQLVSISDSQDEIVLHASAQYSINLYDLNAAEAAISLKEAHGGSVTVVTADDASADQYLRRVMAMGADRAVRVELDPTLRRDPFVTARAIAAAVNKTCKPSVIIAGRQSSDTDAGYVPFLVARNLGAVALSPVVSIKNVDDHAIIVGKLADSSIDEYELRLPAMIVVSNEINKPRTPGLKGVMAAKKAAIEVVTETQTRPTALKPRFAPKKSQRSGHEIKFVEGSNEDKAAALLAALGK</sequence>
<evidence type="ECO:0000313" key="6">
    <source>
        <dbReference type="EMBL" id="ACI59660.1"/>
    </source>
</evidence>
<evidence type="ECO:0000313" key="7">
    <source>
        <dbReference type="Proteomes" id="UP000008330"/>
    </source>
</evidence>
<evidence type="ECO:0000256" key="1">
    <source>
        <dbReference type="ARBA" id="ARBA00003554"/>
    </source>
</evidence>
<dbReference type="EMBL" id="CP001195">
    <property type="protein sequence ID" value="ACI59660.1"/>
    <property type="molecule type" value="Genomic_DNA"/>
</dbReference>
<feature type="domain" description="Electron transfer flavoprotein alpha/beta-subunit N-terminal" evidence="5">
    <location>
        <begin position="29"/>
        <end position="220"/>
    </location>
</feature>
<evidence type="ECO:0000256" key="2">
    <source>
        <dbReference type="ARBA" id="ARBA00011874"/>
    </source>
</evidence>
<dbReference type="KEGG" id="rlt:Rleg2_6291"/>
<keyword evidence="4" id="KW-0535">Nitrogen fixation</keyword>
<gene>
    <name evidence="6" type="ordered locus">Rleg2_6291</name>
</gene>
<dbReference type="Gene3D" id="3.40.50.620">
    <property type="entry name" value="HUPs"/>
    <property type="match status" value="1"/>
</dbReference>
<geneLocation type="plasmid" evidence="6 7">
    <name>pRLG203</name>
</geneLocation>
<comment type="subunit">
    <text evidence="2">FixA and FixB form a heterodimer.</text>
</comment>
<reference evidence="6 7" key="1">
    <citation type="journal article" date="2010" name="Stand. Genomic Sci.">
        <title>Complete genome sequence of Rhizobium leguminosarum bv trifolii strain WSM2304, an effective microsymbiont of the South American clover Trifolium polymorphum.</title>
        <authorList>
            <person name="Reeve W."/>
            <person name="O'Hara G."/>
            <person name="Chain P."/>
            <person name="Ardley J."/>
            <person name="Brau L."/>
            <person name="Nandesena K."/>
            <person name="Tiwari R."/>
            <person name="Malfatti S."/>
            <person name="Kiss H."/>
            <person name="Lapidus A."/>
            <person name="Copeland A."/>
            <person name="Nolan M."/>
            <person name="Land M."/>
            <person name="Ivanova N."/>
            <person name="Mavromatis K."/>
            <person name="Markowitz V."/>
            <person name="Kyrpides N."/>
            <person name="Melino V."/>
            <person name="Denton M."/>
            <person name="Yates R."/>
            <person name="Howieson J."/>
        </authorList>
    </citation>
    <scope>NUCLEOTIDE SEQUENCE [LARGE SCALE GENOMIC DNA]</scope>
    <source>
        <strain evidence="6 7">WSM2304</strain>
    </source>
</reference>
<evidence type="ECO:0000259" key="5">
    <source>
        <dbReference type="SMART" id="SM00893"/>
    </source>
</evidence>
<proteinExistence type="predicted"/>
<name>A0ABF7QZT3_RHILW</name>
<dbReference type="PIRSF" id="PIRSF000090">
    <property type="entry name" value="Beta-ETF"/>
    <property type="match status" value="1"/>
</dbReference>
<dbReference type="InterPro" id="IPR012255">
    <property type="entry name" value="ETF_b"/>
</dbReference>
<dbReference type="InterPro" id="IPR014730">
    <property type="entry name" value="ETF_a/b_N"/>
</dbReference>
<organism evidence="6 7">
    <name type="scientific">Rhizobium leguminosarum bv. trifolii (strain WSM2304)</name>
    <dbReference type="NCBI Taxonomy" id="395492"/>
    <lineage>
        <taxon>Bacteria</taxon>
        <taxon>Pseudomonadati</taxon>
        <taxon>Pseudomonadota</taxon>
        <taxon>Alphaproteobacteria</taxon>
        <taxon>Hyphomicrobiales</taxon>
        <taxon>Rhizobiaceae</taxon>
        <taxon>Rhizobium/Agrobacterium group</taxon>
        <taxon>Rhizobium</taxon>
    </lineage>
</organism>
<dbReference type="SUPFAM" id="SSF52402">
    <property type="entry name" value="Adenine nucleotide alpha hydrolases-like"/>
    <property type="match status" value="1"/>
</dbReference>